<evidence type="ECO:0000259" key="3">
    <source>
        <dbReference type="Pfam" id="PF00501"/>
    </source>
</evidence>
<sequence>MYPGTFAASAPERPAVVVAETGETMTYAELDRESTRLARALAEQGLRRGDVVAMLADNTPWAFVVYWAAQRSGLYITAINHHLAPDEAAYIVDDCGARVLVVAGERPALRELAVALLDRTPGVEHRLALDGDLDGHEDGAALLAATSAEPLADQPRGSDMLYSSGTTGRPKGIKPTLPERQVDEPGDLMLAVFGRLYGFGEDTVYLSPAPVYHAAPLRYGGMIHSTGGTVVLMRRFDAEGALAAIQRHRVTHGQFVPTMFVRLLKLPRETREAYDVSSLRVVVHAAAPCPVDVKRAMIDWWGPVLQEYYASTEANGVTLIDSATWLEHPGSVGRAALGVLHICDDEGRELPAGEVGTVYFERDEVPFAYHNDEDKTRSAQHPEHPTWTTTGDLGRVDDEGFLYLTDRRSFMIISGGVNIYPQEIEDALALHPRVLDVAVVGIPDEDMGESVLAVVSPEPGTAADDTLAEELLDHLRGRISGYKVPRRLVFDDDLPRTPTGKLVKGQLRERYASAGVGGPA</sequence>
<reference evidence="6" key="1">
    <citation type="journal article" date="2019" name="Int. J. Syst. Evol. Microbiol.">
        <title>The Global Catalogue of Microorganisms (GCM) 10K type strain sequencing project: providing services to taxonomists for standard genome sequencing and annotation.</title>
        <authorList>
            <consortium name="The Broad Institute Genomics Platform"/>
            <consortium name="The Broad Institute Genome Sequencing Center for Infectious Disease"/>
            <person name="Wu L."/>
            <person name="Ma J."/>
        </authorList>
    </citation>
    <scope>NUCLEOTIDE SEQUENCE [LARGE SCALE GENOMIC DNA]</scope>
    <source>
        <strain evidence="6">CGMCC 4.7093</strain>
    </source>
</reference>
<dbReference type="SUPFAM" id="SSF56801">
    <property type="entry name" value="Acetyl-CoA synthetase-like"/>
    <property type="match status" value="1"/>
</dbReference>
<dbReference type="PANTHER" id="PTHR43201:SF5">
    <property type="entry name" value="MEDIUM-CHAIN ACYL-COA LIGASE ACSF2, MITOCHONDRIAL"/>
    <property type="match status" value="1"/>
</dbReference>
<dbReference type="RefSeq" id="WP_378038351.1">
    <property type="nucleotide sequence ID" value="NZ_JBHSIV010000029.1"/>
</dbReference>
<proteinExistence type="inferred from homology"/>
<evidence type="ECO:0000256" key="2">
    <source>
        <dbReference type="ARBA" id="ARBA00022598"/>
    </source>
</evidence>
<dbReference type="Pfam" id="PF13193">
    <property type="entry name" value="AMP-binding_C"/>
    <property type="match status" value="1"/>
</dbReference>
<dbReference type="Gene3D" id="3.40.50.12780">
    <property type="entry name" value="N-terminal domain of ligase-like"/>
    <property type="match status" value="1"/>
</dbReference>
<keyword evidence="6" id="KW-1185">Reference proteome</keyword>
<dbReference type="Proteomes" id="UP001595947">
    <property type="component" value="Unassembled WGS sequence"/>
</dbReference>
<evidence type="ECO:0000256" key="1">
    <source>
        <dbReference type="ARBA" id="ARBA00006432"/>
    </source>
</evidence>
<feature type="domain" description="AMP-binding enzyme C-terminal" evidence="4">
    <location>
        <begin position="423"/>
        <end position="501"/>
    </location>
</feature>
<name>A0ABV9YU89_9PSEU</name>
<accession>A0ABV9YU89</accession>
<feature type="domain" description="AMP-dependent synthetase/ligase" evidence="3">
    <location>
        <begin position="7"/>
        <end position="362"/>
    </location>
</feature>
<dbReference type="PANTHER" id="PTHR43201">
    <property type="entry name" value="ACYL-COA SYNTHETASE"/>
    <property type="match status" value="1"/>
</dbReference>
<dbReference type="InterPro" id="IPR025110">
    <property type="entry name" value="AMP-bd_C"/>
</dbReference>
<dbReference type="PROSITE" id="PS00455">
    <property type="entry name" value="AMP_BINDING"/>
    <property type="match status" value="1"/>
</dbReference>
<evidence type="ECO:0000313" key="5">
    <source>
        <dbReference type="EMBL" id="MFC5065013.1"/>
    </source>
</evidence>
<dbReference type="Gene3D" id="3.30.300.30">
    <property type="match status" value="1"/>
</dbReference>
<evidence type="ECO:0000313" key="6">
    <source>
        <dbReference type="Proteomes" id="UP001595947"/>
    </source>
</evidence>
<dbReference type="InterPro" id="IPR020845">
    <property type="entry name" value="AMP-binding_CS"/>
</dbReference>
<dbReference type="EMBL" id="JBHSIV010000029">
    <property type="protein sequence ID" value="MFC5065013.1"/>
    <property type="molecule type" value="Genomic_DNA"/>
</dbReference>
<protein>
    <submittedName>
        <fullName evidence="5">Acyl-CoA synthetase</fullName>
    </submittedName>
</protein>
<dbReference type="Pfam" id="PF00501">
    <property type="entry name" value="AMP-binding"/>
    <property type="match status" value="1"/>
</dbReference>
<gene>
    <name evidence="5" type="ORF">ACFPBZ_22515</name>
</gene>
<keyword evidence="2" id="KW-0436">Ligase</keyword>
<organism evidence="5 6">
    <name type="scientific">Actinomycetospora atypica</name>
    <dbReference type="NCBI Taxonomy" id="1290095"/>
    <lineage>
        <taxon>Bacteria</taxon>
        <taxon>Bacillati</taxon>
        <taxon>Actinomycetota</taxon>
        <taxon>Actinomycetes</taxon>
        <taxon>Pseudonocardiales</taxon>
        <taxon>Pseudonocardiaceae</taxon>
        <taxon>Actinomycetospora</taxon>
    </lineage>
</organism>
<dbReference type="InterPro" id="IPR045851">
    <property type="entry name" value="AMP-bd_C_sf"/>
</dbReference>
<dbReference type="InterPro" id="IPR000873">
    <property type="entry name" value="AMP-dep_synth/lig_dom"/>
</dbReference>
<comment type="caution">
    <text evidence="5">The sequence shown here is derived from an EMBL/GenBank/DDBJ whole genome shotgun (WGS) entry which is preliminary data.</text>
</comment>
<evidence type="ECO:0000259" key="4">
    <source>
        <dbReference type="Pfam" id="PF13193"/>
    </source>
</evidence>
<dbReference type="InterPro" id="IPR042099">
    <property type="entry name" value="ANL_N_sf"/>
</dbReference>
<comment type="similarity">
    <text evidence="1">Belongs to the ATP-dependent AMP-binding enzyme family.</text>
</comment>